<feature type="modified residue" description="4-aspartylphosphate" evidence="4">
    <location>
        <position position="67"/>
    </location>
</feature>
<dbReference type="SUPFAM" id="SSF52172">
    <property type="entry name" value="CheY-like"/>
    <property type="match status" value="1"/>
</dbReference>
<accession>A0A4Q9GMU9</accession>
<evidence type="ECO:0000313" key="6">
    <source>
        <dbReference type="EMBL" id="TBN54485.1"/>
    </source>
</evidence>
<gene>
    <name evidence="6" type="ORF">EYR15_06555</name>
</gene>
<dbReference type="EMBL" id="SIUB01000002">
    <property type="protein sequence ID" value="TBN54485.1"/>
    <property type="molecule type" value="Genomic_DNA"/>
</dbReference>
<keyword evidence="7" id="KW-1185">Reference proteome</keyword>
<protein>
    <submittedName>
        <fullName evidence="6">Response regulator</fullName>
    </submittedName>
</protein>
<keyword evidence="2" id="KW-0805">Transcription regulation</keyword>
<organism evidence="6 7">
    <name type="scientific">Hansschlegelia quercus</name>
    <dbReference type="NCBI Taxonomy" id="2528245"/>
    <lineage>
        <taxon>Bacteria</taxon>
        <taxon>Pseudomonadati</taxon>
        <taxon>Pseudomonadota</taxon>
        <taxon>Alphaproteobacteria</taxon>
        <taxon>Hyphomicrobiales</taxon>
        <taxon>Methylopilaceae</taxon>
        <taxon>Hansschlegelia</taxon>
    </lineage>
</organism>
<dbReference type="PANTHER" id="PTHR44591">
    <property type="entry name" value="STRESS RESPONSE REGULATOR PROTEIN 1"/>
    <property type="match status" value="1"/>
</dbReference>
<keyword evidence="1 4" id="KW-0597">Phosphoprotein</keyword>
<dbReference type="AlphaFoldDB" id="A0A4Q9GMU9"/>
<evidence type="ECO:0000256" key="3">
    <source>
        <dbReference type="ARBA" id="ARBA00023163"/>
    </source>
</evidence>
<dbReference type="GO" id="GO:0000160">
    <property type="term" value="P:phosphorelay signal transduction system"/>
    <property type="evidence" value="ECO:0007669"/>
    <property type="project" value="InterPro"/>
</dbReference>
<evidence type="ECO:0000256" key="2">
    <source>
        <dbReference type="ARBA" id="ARBA00023015"/>
    </source>
</evidence>
<dbReference type="InterPro" id="IPR001789">
    <property type="entry name" value="Sig_transdc_resp-reg_receiver"/>
</dbReference>
<feature type="domain" description="Response regulatory" evidence="5">
    <location>
        <begin position="17"/>
        <end position="130"/>
    </location>
</feature>
<evidence type="ECO:0000259" key="5">
    <source>
        <dbReference type="PROSITE" id="PS50110"/>
    </source>
</evidence>
<dbReference type="InterPro" id="IPR011006">
    <property type="entry name" value="CheY-like_superfamily"/>
</dbReference>
<dbReference type="Gene3D" id="3.40.50.2300">
    <property type="match status" value="1"/>
</dbReference>
<dbReference type="PANTHER" id="PTHR44591:SF3">
    <property type="entry name" value="RESPONSE REGULATORY DOMAIN-CONTAINING PROTEIN"/>
    <property type="match status" value="1"/>
</dbReference>
<dbReference type="InterPro" id="IPR050595">
    <property type="entry name" value="Bact_response_regulator"/>
</dbReference>
<name>A0A4Q9GMU9_9HYPH</name>
<dbReference type="OrthoDB" id="9784719at2"/>
<reference evidence="6 7" key="1">
    <citation type="submission" date="2019-02" db="EMBL/GenBank/DDBJ databases">
        <title>Hansschlegelia quercus sp. nov., a novel methylotrophic bacterium from buds of oak (Quercus robur L.).</title>
        <authorList>
            <person name="Agafonova N.V."/>
            <person name="Kaparullina E.N."/>
            <person name="Grouzdev D.S."/>
            <person name="Doronina N.V."/>
        </authorList>
    </citation>
    <scope>NUCLEOTIDE SEQUENCE [LARGE SCALE GENOMIC DNA]</scope>
    <source>
        <strain evidence="6 7">Dub</strain>
    </source>
</reference>
<dbReference type="PROSITE" id="PS50110">
    <property type="entry name" value="RESPONSE_REGULATORY"/>
    <property type="match status" value="1"/>
</dbReference>
<dbReference type="Proteomes" id="UP000291613">
    <property type="component" value="Unassembled WGS sequence"/>
</dbReference>
<proteinExistence type="predicted"/>
<sequence>MTVDDRSPYARTSPPQVVLVVEDEPILRMMAVDMVEEAGFQALEAADATEALLILEERLDIRIVFTDIDMPRGIDGLKLAALIRDRWPPIEIIVTSGHVKLTDVQLPDRSLFFSKPYRQEQVVAAMRKFAEAPPA</sequence>
<comment type="caution">
    <text evidence="6">The sequence shown here is derived from an EMBL/GenBank/DDBJ whole genome shotgun (WGS) entry which is preliminary data.</text>
</comment>
<evidence type="ECO:0000313" key="7">
    <source>
        <dbReference type="Proteomes" id="UP000291613"/>
    </source>
</evidence>
<dbReference type="SMART" id="SM00448">
    <property type="entry name" value="REC"/>
    <property type="match status" value="1"/>
</dbReference>
<evidence type="ECO:0000256" key="1">
    <source>
        <dbReference type="ARBA" id="ARBA00022553"/>
    </source>
</evidence>
<dbReference type="RefSeq" id="WP_131002242.1">
    <property type="nucleotide sequence ID" value="NZ_JBHSZR010000005.1"/>
</dbReference>
<keyword evidence="3" id="KW-0804">Transcription</keyword>
<dbReference type="Pfam" id="PF00072">
    <property type="entry name" value="Response_reg"/>
    <property type="match status" value="1"/>
</dbReference>
<evidence type="ECO:0000256" key="4">
    <source>
        <dbReference type="PROSITE-ProRule" id="PRU00169"/>
    </source>
</evidence>